<evidence type="ECO:0000313" key="1">
    <source>
        <dbReference type="EMBL" id="RGD57576.1"/>
    </source>
</evidence>
<dbReference type="RefSeq" id="WP_117486345.1">
    <property type="nucleotide sequence ID" value="NZ_QVIG01000001.1"/>
</dbReference>
<accession>A0A372ZNZ4</accession>
<gene>
    <name evidence="1" type="ORF">DR950_07035</name>
</gene>
<dbReference type="Proteomes" id="UP000263377">
    <property type="component" value="Unassembled WGS sequence"/>
</dbReference>
<sequence length="128" mass="13579">MNPNPNQPDVEQAAATALRTAAAAAHVLADLAVRDDRYDQLAALTAASYATEATIYLPLPDRDPEGGDRPADHDLVDHLAGLADALDELARRSPDVRRMRDRHMAALHARDAAAALRDALPVEQGGAG</sequence>
<name>A0A372ZNZ4_9ACTN</name>
<dbReference type="EMBL" id="QVIG01000001">
    <property type="protein sequence ID" value="RGD57576.1"/>
    <property type="molecule type" value="Genomic_DNA"/>
</dbReference>
<evidence type="ECO:0000313" key="2">
    <source>
        <dbReference type="Proteomes" id="UP000263377"/>
    </source>
</evidence>
<keyword evidence="2" id="KW-1185">Reference proteome</keyword>
<dbReference type="AlphaFoldDB" id="A0A372ZNZ4"/>
<protein>
    <submittedName>
        <fullName evidence="1">Uncharacterized protein</fullName>
    </submittedName>
</protein>
<organism evidence="1 2">
    <name type="scientific">Kitasatospora xanthocidica</name>
    <dbReference type="NCBI Taxonomy" id="83382"/>
    <lineage>
        <taxon>Bacteria</taxon>
        <taxon>Bacillati</taxon>
        <taxon>Actinomycetota</taxon>
        <taxon>Actinomycetes</taxon>
        <taxon>Kitasatosporales</taxon>
        <taxon>Streptomycetaceae</taxon>
        <taxon>Kitasatospora</taxon>
    </lineage>
</organism>
<reference evidence="1 2" key="1">
    <citation type="submission" date="2018-08" db="EMBL/GenBank/DDBJ databases">
        <title>Diversity &amp; Physiological Properties of Lignin-Decomposing Actinobacteria from Soil.</title>
        <authorList>
            <person name="Roh S.G."/>
            <person name="Kim S.B."/>
        </authorList>
    </citation>
    <scope>NUCLEOTIDE SEQUENCE [LARGE SCALE GENOMIC DNA]</scope>
    <source>
        <strain evidence="1 2">MMS17-GH009</strain>
    </source>
</reference>
<proteinExistence type="predicted"/>
<comment type="caution">
    <text evidence="1">The sequence shown here is derived from an EMBL/GenBank/DDBJ whole genome shotgun (WGS) entry which is preliminary data.</text>
</comment>